<dbReference type="Pfam" id="PF03477">
    <property type="entry name" value="ATP-cone"/>
    <property type="match status" value="1"/>
</dbReference>
<dbReference type="InterPro" id="IPR005144">
    <property type="entry name" value="ATP-cone_dom"/>
</dbReference>
<gene>
    <name evidence="5" type="ORF">COZ82_04050</name>
</gene>
<proteinExistence type="predicted"/>
<evidence type="ECO:0000313" key="5">
    <source>
        <dbReference type="EMBL" id="PIW96618.1"/>
    </source>
</evidence>
<sequence>MEIKQIKKRDGTMQIFDIKKIERAVLKALNETKEGGSKDAIKVAELTHK</sequence>
<reference evidence="6" key="1">
    <citation type="submission" date="2017-09" db="EMBL/GenBank/DDBJ databases">
        <title>Depth-based differentiation of microbial function through sediment-hosted aquifers and enrichment of novel symbionts in the deep terrestrial subsurface.</title>
        <authorList>
            <person name="Probst A.J."/>
            <person name="Ladd B."/>
            <person name="Jarett J.K."/>
            <person name="Geller-Mcgrath D.E."/>
            <person name="Sieber C.M.K."/>
            <person name="Emerson J.B."/>
            <person name="Anantharaman K."/>
            <person name="Thomas B.C."/>
            <person name="Malmstrom R."/>
            <person name="Stieglmeier M."/>
            <person name="Klingl A."/>
            <person name="Woyke T."/>
            <person name="Ryan C.M."/>
            <person name="Banfield J.F."/>
        </authorList>
    </citation>
    <scope>NUCLEOTIDE SEQUENCE [LARGE SCALE GENOMIC DNA]</scope>
</reference>
<keyword evidence="1 3" id="KW-0547">Nucleotide-binding</keyword>
<evidence type="ECO:0000256" key="3">
    <source>
        <dbReference type="PROSITE-ProRule" id="PRU00492"/>
    </source>
</evidence>
<evidence type="ECO:0000259" key="4">
    <source>
        <dbReference type="PROSITE" id="PS51161"/>
    </source>
</evidence>
<feature type="non-terminal residue" evidence="5">
    <location>
        <position position="49"/>
    </location>
</feature>
<feature type="domain" description="ATP-cone" evidence="4">
    <location>
        <begin position="4"/>
        <end position="49"/>
    </location>
</feature>
<dbReference type="AlphaFoldDB" id="A0A2M7IMW1"/>
<organism evidence="5 6">
    <name type="scientific">Candidatus Kaiserbacteria bacterium CG_4_8_14_3_um_filter_38_9</name>
    <dbReference type="NCBI Taxonomy" id="1974599"/>
    <lineage>
        <taxon>Bacteria</taxon>
        <taxon>Candidatus Kaiseribacteriota</taxon>
    </lineage>
</organism>
<dbReference type="PROSITE" id="PS51161">
    <property type="entry name" value="ATP_CONE"/>
    <property type="match status" value="1"/>
</dbReference>
<name>A0A2M7IMW1_9BACT</name>
<protein>
    <submittedName>
        <fullName evidence="5">Ribonucleotide reductase</fullName>
    </submittedName>
</protein>
<accession>A0A2M7IMW1</accession>
<evidence type="ECO:0000313" key="6">
    <source>
        <dbReference type="Proteomes" id="UP000230837"/>
    </source>
</evidence>
<evidence type="ECO:0000256" key="1">
    <source>
        <dbReference type="ARBA" id="ARBA00022741"/>
    </source>
</evidence>
<keyword evidence="2 3" id="KW-0067">ATP-binding</keyword>
<comment type="caution">
    <text evidence="5">The sequence shown here is derived from an EMBL/GenBank/DDBJ whole genome shotgun (WGS) entry which is preliminary data.</text>
</comment>
<evidence type="ECO:0000256" key="2">
    <source>
        <dbReference type="ARBA" id="ARBA00022840"/>
    </source>
</evidence>
<dbReference type="EMBL" id="PFHR01000213">
    <property type="protein sequence ID" value="PIW96618.1"/>
    <property type="molecule type" value="Genomic_DNA"/>
</dbReference>
<dbReference type="Proteomes" id="UP000230837">
    <property type="component" value="Unassembled WGS sequence"/>
</dbReference>
<dbReference type="GO" id="GO:0005524">
    <property type="term" value="F:ATP binding"/>
    <property type="evidence" value="ECO:0007669"/>
    <property type="project" value="UniProtKB-UniRule"/>
</dbReference>